<keyword evidence="3" id="KW-0805">Transcription regulation</keyword>
<dbReference type="RefSeq" id="WP_084728359.1">
    <property type="nucleotide sequence ID" value="NZ_FQWY01000015.1"/>
</dbReference>
<reference evidence="8" key="1">
    <citation type="submission" date="2016-11" db="EMBL/GenBank/DDBJ databases">
        <authorList>
            <person name="Varghese N."/>
            <person name="Submissions S."/>
        </authorList>
    </citation>
    <scope>NUCLEOTIDE SEQUENCE [LARGE SCALE GENOMIC DNA]</scope>
    <source>
        <strain evidence="8">DSM 11003</strain>
    </source>
</reference>
<evidence type="ECO:0000313" key="7">
    <source>
        <dbReference type="EMBL" id="SHG85826.1"/>
    </source>
</evidence>
<accession>A0A1M5N882</accession>
<proteinExistence type="predicted"/>
<dbReference type="PROSITE" id="PS50112">
    <property type="entry name" value="PAS"/>
    <property type="match status" value="1"/>
</dbReference>
<sequence>MKLSKLPPEYFKIIETIFNEFDGALIIDEKGIIRVFTDNYARETGLKKEEVVGKRVDEVFPHTRMLEVLEKGVPIIADIWEYNGKSQVVSRIPITANGQIIGAAGFSIFRYHEEVLKFAHKIAAVFSSLETGKKEKPPSGSMAKYSLASIVGRSEAILEAKEKVRMVASSSIPVCIYGETGTGKELFAHALHFESSRREYPLIRVNCAAIPEALLESELFGYEEGAFTGASKKGKIGKFELAHRGSIFLDEVSELSPLSQAKLLRVLQEKEFERVGGVDTVHVDVRVISATNVDLKKLVEEGKFRQDLLFRLEVFPIYIPPLRERLGDIELLCEHFIDMYNRETGNQIEGIEEEVLKLFYHYSWPGNVRELEAVVKRACVKRKNGLIKVQDIVWSREDRSDLKRRLRVEENLNLKMTKREAEKEAIRKALAWAGGNKTKAAALLGLSRSTLYYKINKYGLEERID</sequence>
<dbReference type="Gene3D" id="1.10.8.60">
    <property type="match status" value="1"/>
</dbReference>
<dbReference type="GO" id="GO:0005524">
    <property type="term" value="F:ATP binding"/>
    <property type="evidence" value="ECO:0007669"/>
    <property type="project" value="UniProtKB-KW"/>
</dbReference>
<dbReference type="PANTHER" id="PTHR32071">
    <property type="entry name" value="TRANSCRIPTIONAL REGULATORY PROTEIN"/>
    <property type="match status" value="1"/>
</dbReference>
<dbReference type="Pfam" id="PF02954">
    <property type="entry name" value="HTH_8"/>
    <property type="match status" value="1"/>
</dbReference>
<dbReference type="PANTHER" id="PTHR32071:SF99">
    <property type="entry name" value="TRANSCRIPTIONAL REGULATORY PROTEIN"/>
    <property type="match status" value="1"/>
</dbReference>
<dbReference type="CDD" id="cd00009">
    <property type="entry name" value="AAA"/>
    <property type="match status" value="1"/>
</dbReference>
<organism evidence="7 8">
    <name type="scientific">Thermosyntropha lipolytica DSM 11003</name>
    <dbReference type="NCBI Taxonomy" id="1123382"/>
    <lineage>
        <taxon>Bacteria</taxon>
        <taxon>Bacillati</taxon>
        <taxon>Bacillota</taxon>
        <taxon>Clostridia</taxon>
        <taxon>Eubacteriales</taxon>
        <taxon>Syntrophomonadaceae</taxon>
        <taxon>Thermosyntropha</taxon>
    </lineage>
</organism>
<keyword evidence="1" id="KW-0547">Nucleotide-binding</keyword>
<keyword evidence="8" id="KW-1185">Reference proteome</keyword>
<dbReference type="InterPro" id="IPR002197">
    <property type="entry name" value="HTH_Fis"/>
</dbReference>
<dbReference type="Pfam" id="PF25601">
    <property type="entry name" value="AAA_lid_14"/>
    <property type="match status" value="1"/>
</dbReference>
<dbReference type="SMART" id="SM00382">
    <property type="entry name" value="AAA"/>
    <property type="match status" value="1"/>
</dbReference>
<dbReference type="PROSITE" id="PS50045">
    <property type="entry name" value="SIGMA54_INTERACT_4"/>
    <property type="match status" value="1"/>
</dbReference>
<protein>
    <submittedName>
        <fullName evidence="7">Transcriptional regulator containing PAS, AAA-type ATPase, and DNA-binding Fis domains</fullName>
    </submittedName>
</protein>
<name>A0A1M5N882_9FIRM</name>
<dbReference type="Gene3D" id="3.40.50.300">
    <property type="entry name" value="P-loop containing nucleotide triphosphate hydrolases"/>
    <property type="match status" value="1"/>
</dbReference>
<dbReference type="InterPro" id="IPR003593">
    <property type="entry name" value="AAA+_ATPase"/>
</dbReference>
<evidence type="ECO:0000256" key="2">
    <source>
        <dbReference type="ARBA" id="ARBA00022840"/>
    </source>
</evidence>
<dbReference type="SUPFAM" id="SSF52540">
    <property type="entry name" value="P-loop containing nucleoside triphosphate hydrolases"/>
    <property type="match status" value="1"/>
</dbReference>
<evidence type="ECO:0000256" key="3">
    <source>
        <dbReference type="ARBA" id="ARBA00023015"/>
    </source>
</evidence>
<evidence type="ECO:0000256" key="4">
    <source>
        <dbReference type="ARBA" id="ARBA00023163"/>
    </source>
</evidence>
<dbReference type="CDD" id="cd00130">
    <property type="entry name" value="PAS"/>
    <property type="match status" value="1"/>
</dbReference>
<keyword evidence="2" id="KW-0067">ATP-binding</keyword>
<dbReference type="Gene3D" id="3.30.450.20">
    <property type="entry name" value="PAS domain"/>
    <property type="match status" value="1"/>
</dbReference>
<dbReference type="InterPro" id="IPR058031">
    <property type="entry name" value="AAA_lid_NorR"/>
</dbReference>
<dbReference type="SUPFAM" id="SSF46689">
    <property type="entry name" value="Homeodomain-like"/>
    <property type="match status" value="1"/>
</dbReference>
<dbReference type="EMBL" id="FQWY01000015">
    <property type="protein sequence ID" value="SHG85826.1"/>
    <property type="molecule type" value="Genomic_DNA"/>
</dbReference>
<dbReference type="Proteomes" id="UP000242329">
    <property type="component" value="Unassembled WGS sequence"/>
</dbReference>
<dbReference type="GO" id="GO:0006355">
    <property type="term" value="P:regulation of DNA-templated transcription"/>
    <property type="evidence" value="ECO:0007669"/>
    <property type="project" value="InterPro"/>
</dbReference>
<dbReference type="OrthoDB" id="9803970at2"/>
<dbReference type="PRINTS" id="PR01590">
    <property type="entry name" value="HTHFIS"/>
</dbReference>
<dbReference type="InterPro" id="IPR002078">
    <property type="entry name" value="Sigma_54_int"/>
</dbReference>
<dbReference type="SUPFAM" id="SSF55785">
    <property type="entry name" value="PYP-like sensor domain (PAS domain)"/>
    <property type="match status" value="1"/>
</dbReference>
<dbReference type="STRING" id="1123382.SAMN02745221_01126"/>
<evidence type="ECO:0000256" key="1">
    <source>
        <dbReference type="ARBA" id="ARBA00022741"/>
    </source>
</evidence>
<dbReference type="Pfam" id="PF00158">
    <property type="entry name" value="Sigma54_activat"/>
    <property type="match status" value="1"/>
</dbReference>
<dbReference type="InterPro" id="IPR035965">
    <property type="entry name" value="PAS-like_dom_sf"/>
</dbReference>
<keyword evidence="4" id="KW-0804">Transcription</keyword>
<gene>
    <name evidence="7" type="ORF">SAMN02745221_01126</name>
</gene>
<feature type="domain" description="Sigma-54 factor interaction" evidence="5">
    <location>
        <begin position="150"/>
        <end position="380"/>
    </location>
</feature>
<evidence type="ECO:0000313" key="8">
    <source>
        <dbReference type="Proteomes" id="UP000242329"/>
    </source>
</evidence>
<dbReference type="InterPro" id="IPR000014">
    <property type="entry name" value="PAS"/>
</dbReference>
<dbReference type="FunFam" id="3.40.50.300:FF:000006">
    <property type="entry name" value="DNA-binding transcriptional regulator NtrC"/>
    <property type="match status" value="1"/>
</dbReference>
<dbReference type="InterPro" id="IPR009057">
    <property type="entry name" value="Homeodomain-like_sf"/>
</dbReference>
<dbReference type="AlphaFoldDB" id="A0A1M5N882"/>
<dbReference type="InterPro" id="IPR027417">
    <property type="entry name" value="P-loop_NTPase"/>
</dbReference>
<dbReference type="InterPro" id="IPR025944">
    <property type="entry name" value="Sigma_54_int_dom_CS"/>
</dbReference>
<keyword evidence="7" id="KW-0238">DNA-binding</keyword>
<evidence type="ECO:0000259" key="5">
    <source>
        <dbReference type="PROSITE" id="PS50045"/>
    </source>
</evidence>
<dbReference type="PROSITE" id="PS00688">
    <property type="entry name" value="SIGMA54_INTERACT_3"/>
    <property type="match status" value="1"/>
</dbReference>
<dbReference type="GO" id="GO:0043565">
    <property type="term" value="F:sequence-specific DNA binding"/>
    <property type="evidence" value="ECO:0007669"/>
    <property type="project" value="InterPro"/>
</dbReference>
<dbReference type="Gene3D" id="1.10.10.60">
    <property type="entry name" value="Homeodomain-like"/>
    <property type="match status" value="1"/>
</dbReference>
<evidence type="ECO:0000259" key="6">
    <source>
        <dbReference type="PROSITE" id="PS50112"/>
    </source>
</evidence>
<feature type="domain" description="PAS" evidence="6">
    <location>
        <begin position="22"/>
        <end position="54"/>
    </location>
</feature>